<gene>
    <name evidence="1" type="ORF">Godav_006948</name>
</gene>
<comment type="caution">
    <text evidence="1">The sequence shown here is derived from an EMBL/GenBank/DDBJ whole genome shotgun (WGS) entry which is preliminary data.</text>
</comment>
<dbReference type="Proteomes" id="UP000593561">
    <property type="component" value="Unassembled WGS sequence"/>
</dbReference>
<name>A0A7J8S5K9_GOSDV</name>
<sequence>MSFDLRPVTLGVARLDDGLKLREFFKSLIEKIYT</sequence>
<evidence type="ECO:0000313" key="2">
    <source>
        <dbReference type="Proteomes" id="UP000593561"/>
    </source>
</evidence>
<accession>A0A7J8S5K9</accession>
<organism evidence="1 2">
    <name type="scientific">Gossypium davidsonii</name>
    <name type="common">Davidson's cotton</name>
    <name type="synonym">Gossypium klotzschianum subsp. davidsonii</name>
    <dbReference type="NCBI Taxonomy" id="34287"/>
    <lineage>
        <taxon>Eukaryota</taxon>
        <taxon>Viridiplantae</taxon>
        <taxon>Streptophyta</taxon>
        <taxon>Embryophyta</taxon>
        <taxon>Tracheophyta</taxon>
        <taxon>Spermatophyta</taxon>
        <taxon>Magnoliopsida</taxon>
        <taxon>eudicotyledons</taxon>
        <taxon>Gunneridae</taxon>
        <taxon>Pentapetalae</taxon>
        <taxon>rosids</taxon>
        <taxon>malvids</taxon>
        <taxon>Malvales</taxon>
        <taxon>Malvaceae</taxon>
        <taxon>Malvoideae</taxon>
        <taxon>Gossypium</taxon>
    </lineage>
</organism>
<evidence type="ECO:0000313" key="1">
    <source>
        <dbReference type="EMBL" id="MBA0621309.1"/>
    </source>
</evidence>
<keyword evidence="2" id="KW-1185">Reference proteome</keyword>
<dbReference type="AlphaFoldDB" id="A0A7J8S5K9"/>
<reference evidence="1 2" key="1">
    <citation type="journal article" date="2019" name="Genome Biol. Evol.">
        <title>Insights into the evolution of the New World diploid cottons (Gossypium, subgenus Houzingenia) based on genome sequencing.</title>
        <authorList>
            <person name="Grover C.E."/>
            <person name="Arick M.A. 2nd"/>
            <person name="Thrash A."/>
            <person name="Conover J.L."/>
            <person name="Sanders W.S."/>
            <person name="Peterson D.G."/>
            <person name="Frelichowski J.E."/>
            <person name="Scheffler J.A."/>
            <person name="Scheffler B.E."/>
            <person name="Wendel J.F."/>
        </authorList>
    </citation>
    <scope>NUCLEOTIDE SEQUENCE [LARGE SCALE GENOMIC DNA]</scope>
    <source>
        <strain evidence="1">27</strain>
        <tissue evidence="1">Leaf</tissue>
    </source>
</reference>
<protein>
    <submittedName>
        <fullName evidence="1">Uncharacterized protein</fullName>
    </submittedName>
</protein>
<proteinExistence type="predicted"/>
<dbReference type="EMBL" id="JABFAC010000008">
    <property type="protein sequence ID" value="MBA0621309.1"/>
    <property type="molecule type" value="Genomic_DNA"/>
</dbReference>